<feature type="site" description="Cleavage (non-hydrolytic); by autocatalysis" evidence="12">
    <location>
        <begin position="1189"/>
        <end position="1190"/>
    </location>
</feature>
<dbReference type="InterPro" id="IPR000008">
    <property type="entry name" value="C2_dom"/>
</dbReference>
<comment type="pathway">
    <text evidence="12">Phospholipid metabolism; phosphatidylethanolamine biosynthesis; phosphatidylethanolamine from CDP-diacylglycerol: step 2/2.</text>
</comment>
<keyword evidence="2 12" id="KW-0444">Lipid biosynthesis</keyword>
<comment type="subcellular location">
    <subcellularLocation>
        <location evidence="12">Golgi apparatus membrane</location>
        <topology evidence="12">Peripheral membrane protein</topology>
        <orientation evidence="12">Cytoplasmic side</orientation>
    </subcellularLocation>
    <subcellularLocation>
        <location evidence="12">Endosome membrane</location>
        <topology evidence="12">Peripheral membrane protein</topology>
        <orientation evidence="12">Cytoplasmic side</orientation>
    </subcellularLocation>
</comment>
<feature type="active site" description="Schiff-base intermediate with substrate; via pyruvic acid; for decarboxylase activity" evidence="12">
    <location>
        <position position="1190"/>
    </location>
</feature>
<feature type="region of interest" description="Disordered" evidence="13">
    <location>
        <begin position="277"/>
        <end position="475"/>
    </location>
</feature>
<dbReference type="PANTHER" id="PTHR10067">
    <property type="entry name" value="PHOSPHATIDYLSERINE DECARBOXYLASE"/>
    <property type="match status" value="1"/>
</dbReference>
<dbReference type="InterPro" id="IPR033179">
    <property type="entry name" value="PSD_type2_pro"/>
</dbReference>
<keyword evidence="7 12" id="KW-0865">Zymogen</keyword>
<accession>A0AA38LW77</accession>
<evidence type="ECO:0000259" key="15">
    <source>
        <dbReference type="PROSITE" id="PS50222"/>
    </source>
</evidence>
<feature type="chain" id="PRO_5041497250" description="Phosphatidylserine decarboxylase 2 alpha chain" evidence="12">
    <location>
        <begin position="1190"/>
        <end position="1235"/>
    </location>
</feature>
<dbReference type="AlphaFoldDB" id="A0AA38LW77"/>
<dbReference type="SMART" id="SM00239">
    <property type="entry name" value="C2"/>
    <property type="match status" value="2"/>
</dbReference>
<feature type="compositionally biased region" description="Acidic residues" evidence="13">
    <location>
        <begin position="332"/>
        <end position="346"/>
    </location>
</feature>
<dbReference type="InterPro" id="IPR003817">
    <property type="entry name" value="PS_Dcarbxylase"/>
</dbReference>
<feature type="compositionally biased region" description="Basic and acidic residues" evidence="13">
    <location>
        <begin position="789"/>
        <end position="801"/>
    </location>
</feature>
<dbReference type="NCBIfam" id="TIGR00163">
    <property type="entry name" value="PS_decarb"/>
    <property type="match status" value="1"/>
</dbReference>
<keyword evidence="10 12" id="KW-1208">Phospholipid metabolism</keyword>
<feature type="compositionally biased region" description="Acidic residues" evidence="13">
    <location>
        <begin position="314"/>
        <end position="323"/>
    </location>
</feature>
<feature type="active site" description="Charge relay system; for autoendoproteolytic cleavage activity" evidence="12">
    <location>
        <position position="1045"/>
    </location>
</feature>
<feature type="region of interest" description="Disordered" evidence="13">
    <location>
        <begin position="710"/>
        <end position="749"/>
    </location>
</feature>
<comment type="caution">
    <text evidence="16">The sequence shown here is derived from an EMBL/GenBank/DDBJ whole genome shotgun (WGS) entry which is preliminary data.</text>
</comment>
<dbReference type="Gene3D" id="1.10.238.10">
    <property type="entry name" value="EF-hand"/>
    <property type="match status" value="1"/>
</dbReference>
<dbReference type="GO" id="GO:0005795">
    <property type="term" value="C:Golgi stack"/>
    <property type="evidence" value="ECO:0007669"/>
    <property type="project" value="UniProtKB-UniRule"/>
</dbReference>
<dbReference type="InterPro" id="IPR011992">
    <property type="entry name" value="EF-hand-dom_pair"/>
</dbReference>
<feature type="active site" description="Charge relay system; for autoendoproteolytic cleavage activity" evidence="12">
    <location>
        <position position="1190"/>
    </location>
</feature>
<dbReference type="InterPro" id="IPR018247">
    <property type="entry name" value="EF_Hand_1_Ca_BS"/>
</dbReference>
<dbReference type="PROSITE" id="PS00018">
    <property type="entry name" value="EF_HAND_1"/>
    <property type="match status" value="1"/>
</dbReference>
<keyword evidence="12" id="KW-0333">Golgi apparatus</keyword>
<dbReference type="GO" id="GO:0016540">
    <property type="term" value="P:protein autoprocessing"/>
    <property type="evidence" value="ECO:0007669"/>
    <property type="project" value="UniProtKB-UniRule"/>
</dbReference>
<reference evidence="16" key="1">
    <citation type="journal article" date="2022" name="G3 (Bethesda)">
        <title>High quality genome of the basidiomycete yeast Dioszegia hungarica PDD-24b-2 isolated from cloud water.</title>
        <authorList>
            <person name="Jarrige D."/>
            <person name="Haridas S."/>
            <person name="Bleykasten-Grosshans C."/>
            <person name="Joly M."/>
            <person name="Nadalig T."/>
            <person name="Sancelme M."/>
            <person name="Vuilleumier S."/>
            <person name="Grigoriev I.V."/>
            <person name="Amato P."/>
            <person name="Bringel F."/>
        </authorList>
    </citation>
    <scope>NUCLEOTIDE SEQUENCE</scope>
    <source>
        <strain evidence="16">PDD-24b-2</strain>
    </source>
</reference>
<dbReference type="Proteomes" id="UP001164286">
    <property type="component" value="Unassembled WGS sequence"/>
</dbReference>
<comment type="catalytic activity">
    <reaction evidence="12">
        <text>a 1,2-diacyl-sn-glycero-3-phospho-L-serine + H(+) = a 1,2-diacyl-sn-glycero-3-phosphoethanolamine + CO2</text>
        <dbReference type="Rhea" id="RHEA:20828"/>
        <dbReference type="ChEBI" id="CHEBI:15378"/>
        <dbReference type="ChEBI" id="CHEBI:16526"/>
        <dbReference type="ChEBI" id="CHEBI:57262"/>
        <dbReference type="ChEBI" id="CHEBI:64612"/>
        <dbReference type="EC" id="4.1.1.65"/>
    </reaction>
</comment>
<evidence type="ECO:0000256" key="12">
    <source>
        <dbReference type="HAMAP-Rule" id="MF_03209"/>
    </source>
</evidence>
<keyword evidence="12" id="KW-0967">Endosome</keyword>
<keyword evidence="9 12" id="KW-0456">Lyase</keyword>
<feature type="domain" description="C2" evidence="14">
    <location>
        <begin position="470"/>
        <end position="590"/>
    </location>
</feature>
<comment type="function">
    <text evidence="12">Catalyzes the formation of phosphatidylethanolamine (PtdEtn) from phosphatidylserine (PtdSer). Plays a central role in phospholipid metabolism and in the interorganelle trafficking of phosphatidylserine.</text>
</comment>
<comment type="subunit">
    <text evidence="12">Heterodimer of a large membrane-associated beta subunit and a small pyruvoyl-containing alpha subunit.</text>
</comment>
<feature type="chain" id="PRO_5041497251" description="Phosphatidylserine decarboxylase 2 beta chain" evidence="12">
    <location>
        <begin position="1"/>
        <end position="1189"/>
    </location>
</feature>
<dbReference type="GO" id="GO:0006646">
    <property type="term" value="P:phosphatidylethanolamine biosynthetic process"/>
    <property type="evidence" value="ECO:0007669"/>
    <property type="project" value="UniProtKB-UniRule"/>
</dbReference>
<gene>
    <name evidence="12" type="primary">PSD2</name>
    <name evidence="16" type="ORF">MKK02DRAFT_26198</name>
</gene>
<dbReference type="Pfam" id="PF02666">
    <property type="entry name" value="PS_Dcarbxylase"/>
    <property type="match status" value="1"/>
</dbReference>
<feature type="domain" description="EF-hand" evidence="15">
    <location>
        <begin position="638"/>
        <end position="673"/>
    </location>
</feature>
<evidence type="ECO:0000256" key="4">
    <source>
        <dbReference type="ARBA" id="ARBA00022837"/>
    </source>
</evidence>
<keyword evidence="4" id="KW-0106">Calcium</keyword>
<feature type="compositionally biased region" description="Polar residues" evidence="13">
    <location>
        <begin position="28"/>
        <end position="49"/>
    </location>
</feature>
<dbReference type="InterPro" id="IPR002048">
    <property type="entry name" value="EF_hand_dom"/>
</dbReference>
<comment type="domain">
    <text evidence="12">The C2 domains have an essential, but non-catalytic function. They may facilitate interactions with other proteins and are required for lipid transport function.</text>
</comment>
<evidence type="ECO:0000313" key="17">
    <source>
        <dbReference type="Proteomes" id="UP001164286"/>
    </source>
</evidence>
<dbReference type="PROSITE" id="PS50004">
    <property type="entry name" value="C2"/>
    <property type="match status" value="2"/>
</dbReference>
<evidence type="ECO:0000313" key="16">
    <source>
        <dbReference type="EMBL" id="KAI9636256.1"/>
    </source>
</evidence>
<evidence type="ECO:0000259" key="14">
    <source>
        <dbReference type="PROSITE" id="PS50004"/>
    </source>
</evidence>
<keyword evidence="17" id="KW-1185">Reference proteome</keyword>
<feature type="modified residue" description="Pyruvic acid (Ser); by autocatalysis" evidence="12">
    <location>
        <position position="1190"/>
    </location>
</feature>
<keyword evidence="5 12" id="KW-0443">Lipid metabolism</keyword>
<evidence type="ECO:0000256" key="13">
    <source>
        <dbReference type="SAM" id="MobiDB-lite"/>
    </source>
</evidence>
<evidence type="ECO:0000256" key="6">
    <source>
        <dbReference type="ARBA" id="ARBA00023136"/>
    </source>
</evidence>
<evidence type="ECO:0000256" key="7">
    <source>
        <dbReference type="ARBA" id="ARBA00023145"/>
    </source>
</evidence>
<evidence type="ECO:0000256" key="5">
    <source>
        <dbReference type="ARBA" id="ARBA00023098"/>
    </source>
</evidence>
<dbReference type="SUPFAM" id="SSF49562">
    <property type="entry name" value="C2 domain (Calcium/lipid-binding domain, CaLB)"/>
    <property type="match status" value="2"/>
</dbReference>
<dbReference type="PROSITE" id="PS50222">
    <property type="entry name" value="EF_HAND_2"/>
    <property type="match status" value="1"/>
</dbReference>
<evidence type="ECO:0000256" key="2">
    <source>
        <dbReference type="ARBA" id="ARBA00022516"/>
    </source>
</evidence>
<comment type="similarity">
    <text evidence="12">Belongs to the phosphatidylserine decarboxylase family. PSD-B subfamily. Eukaryotic type II sub-subfamily.</text>
</comment>
<keyword evidence="6 12" id="KW-0472">Membrane</keyword>
<comment type="PTM">
    <text evidence="12">Is synthesized initially as an inactive proenzyme. Formation of the active enzyme involves a self-maturation process in which the active site pyruvoyl group is generated from an internal serine residue via an autocatalytic post-translational modification. Two non-identical subunits are generated from the proenzyme in this reaction, and the pyruvate is formed at the N-terminus of the alpha chain, which is derived from the carboxyl end of the proenzyme. The autoendoproteolytic cleavage occurs by a canonical serine protease mechanism, in which the side chain hydroxyl group of the serine supplies its oxygen atom to form the C-terminus of the beta chain, while the remainder of the serine residue undergoes an oxidative deamination to produce ammonia and the pyruvoyl prosthetic group on the alpha chain. During this reaction, the Ser that is part of the protease active site of the proenzyme becomes the pyruvoyl prosthetic group, which constitutes an essential element of the active site of the mature decarboxylase.</text>
</comment>
<evidence type="ECO:0000256" key="8">
    <source>
        <dbReference type="ARBA" id="ARBA00023209"/>
    </source>
</evidence>
<feature type="active site" description="Charge relay system; for autoendoproteolytic cleavage activity" evidence="12">
    <location>
        <position position="1103"/>
    </location>
</feature>
<keyword evidence="8 12" id="KW-0594">Phospholipid biosynthesis</keyword>
<feature type="compositionally biased region" description="Low complexity" evidence="13">
    <location>
        <begin position="1"/>
        <end position="11"/>
    </location>
</feature>
<name>A0AA38LW77_9TREE</name>
<dbReference type="GO" id="GO:0005509">
    <property type="term" value="F:calcium ion binding"/>
    <property type="evidence" value="ECO:0007669"/>
    <property type="project" value="InterPro"/>
</dbReference>
<organism evidence="16 17">
    <name type="scientific">Dioszegia hungarica</name>
    <dbReference type="NCBI Taxonomy" id="4972"/>
    <lineage>
        <taxon>Eukaryota</taxon>
        <taxon>Fungi</taxon>
        <taxon>Dikarya</taxon>
        <taxon>Basidiomycota</taxon>
        <taxon>Agaricomycotina</taxon>
        <taxon>Tremellomycetes</taxon>
        <taxon>Tremellales</taxon>
        <taxon>Bulleribasidiaceae</taxon>
        <taxon>Dioszegia</taxon>
    </lineage>
</organism>
<feature type="compositionally biased region" description="Basic and acidic residues" evidence="13">
    <location>
        <begin position="356"/>
        <end position="368"/>
    </location>
</feature>
<dbReference type="GO" id="GO:0004609">
    <property type="term" value="F:phosphatidylserine decarboxylase activity"/>
    <property type="evidence" value="ECO:0007669"/>
    <property type="project" value="UniProtKB-UniRule"/>
</dbReference>
<evidence type="ECO:0000256" key="9">
    <source>
        <dbReference type="ARBA" id="ARBA00023239"/>
    </source>
</evidence>
<feature type="compositionally biased region" description="Low complexity" evidence="13">
    <location>
        <begin position="442"/>
        <end position="451"/>
    </location>
</feature>
<dbReference type="CDD" id="cd00030">
    <property type="entry name" value="C2"/>
    <property type="match status" value="1"/>
</dbReference>
<evidence type="ECO:0000256" key="11">
    <source>
        <dbReference type="ARBA" id="ARBA00023317"/>
    </source>
</evidence>
<dbReference type="EC" id="4.1.1.65" evidence="12"/>
<comment type="cofactor">
    <cofactor evidence="12">
        <name>pyruvate</name>
        <dbReference type="ChEBI" id="CHEBI:15361"/>
    </cofactor>
    <text evidence="12">Binds 1 pyruvoyl group covalently per subunit.</text>
</comment>
<feature type="compositionally biased region" description="Basic and acidic residues" evidence="13">
    <location>
        <begin position="50"/>
        <end position="61"/>
    </location>
</feature>
<dbReference type="InterPro" id="IPR033177">
    <property type="entry name" value="PSD-B"/>
</dbReference>
<dbReference type="CDD" id="cd04039">
    <property type="entry name" value="C2_PSD"/>
    <property type="match status" value="1"/>
</dbReference>
<feature type="region of interest" description="Disordered" evidence="13">
    <location>
        <begin position="1"/>
        <end position="85"/>
    </location>
</feature>
<sequence length="1235" mass="135557">MPPSSTPSTPRRITRIATKPLKLAASALTRSSTPAPTQGAGSSPPNSTHLDSRGSRLDPKRQSSGNEPMHVAKAARGPRKPLDGEEPAAWIRVRVVKGEGLVAKDRAGTSDPFVSLLLPPTDRQSTPHIKKTLNPVFPAEASTFDLPLYLSMAGVISGRGLEAVMWDKDMLRKEYMGELSIPMNEWFPSGAVSLWDENLTAVTRHLTSTRRKHEVTGTLSFQIGFVPPKDLSPEEGLKRVRSVFTTILDRGAAGKGLGGVLGVPAYKGIGTIKLRNRRQSQQVSGNSGGKTGFLSSLTGGHKMSPVAPVPQSSVDDDDDDASLADDGLTDSSSDEESDSPGEEDRDGDFQYSPDAMSKEDEARHDKIHTGPSSHGAPSVQGGTDVSPARRRLSHKASSNYFDSRASSTAEGSTTPLATPGSMSGAATPGGSRRPFFMRRNKTSATTAGSGDSSDREKAGKKSKNRKMRKKKQDFNFDAEGNRDVLGIVAMEIKSASDLPKLKSSIRVTYDMDPFVVISFGKKVFRTRVIRHSLNPVWDEKLLFHVRRHESSYTMQFAVLDWDKVSGNDAVGGCVLPLEQLIADAPQPGANGLYDKDEDGKHEFKEFTLPILTEKDKAWEAKHSPKLTIRAKYEPYDALRQRFWRQYITQYDVDETGTMSFTELTAMLDSLGSTLTQGTIEGFFKSSGKDIEGELTIEEVILHLENEATKPAAQKAKVKPISSQLNSGTHTPSMAPEPQGDGLAMDGPQQVISSPVDADELREKILRSQQQSGDLPGNLEAMDGNVPDIRVREPSLDGKETPLVHNGRAPRGGAELGADTMETMSPSADVEGDLDVSDDGDNYPSDADTRERVINIRTCPLCHQARLNKRSEQDIVTHLAVCASNDWARVDRIVTANYVTSSQAQRKFLTRMVNKVTIGNYRLGANSANILVQDRLTGQLQEEKMAVYVRLGIRVLYKGWRNKMEGGRARRLLKSLSIKQGIKFDHPDSVADILPFIAFHNLNVDEILDPLDSFKSFNQFFYRKLKASARPISDPEDPYRLVSPADCRMMAFATVDEATRIWIKGREFSVARLLGPAYESTWRKYDGGALGIFRLAPQDYHRFHSPVKGKVGKMTLIDGEYYTVNPQAIRTTLDVYGENIRKIAPVESEEFGTVMTVWVGAMMVGSIATTVEEGQDIDRADELGYFAFGGSTIVCLFEKGVLEWDEDLINNGQAAIETLVRMGMGLGRSTRKPKKV</sequence>
<comment type="pathway">
    <text evidence="1">Lipid metabolism.</text>
</comment>
<keyword evidence="11 12" id="KW-0670">Pyruvate</keyword>
<evidence type="ECO:0000256" key="10">
    <source>
        <dbReference type="ARBA" id="ARBA00023264"/>
    </source>
</evidence>
<feature type="domain" description="C2" evidence="14">
    <location>
        <begin position="74"/>
        <end position="196"/>
    </location>
</feature>
<feature type="compositionally biased region" description="Low complexity" evidence="13">
    <location>
        <begin position="304"/>
        <end position="313"/>
    </location>
</feature>
<dbReference type="HAMAP" id="MF_00663">
    <property type="entry name" value="PS_decarb_PSD_B_type2"/>
    <property type="match status" value="1"/>
</dbReference>
<dbReference type="EMBL" id="JAKWFO010000005">
    <property type="protein sequence ID" value="KAI9636256.1"/>
    <property type="molecule type" value="Genomic_DNA"/>
</dbReference>
<proteinExistence type="inferred from homology"/>
<dbReference type="GO" id="GO:0010008">
    <property type="term" value="C:endosome membrane"/>
    <property type="evidence" value="ECO:0007669"/>
    <property type="project" value="UniProtKB-SubCell"/>
</dbReference>
<dbReference type="InterPro" id="IPR035892">
    <property type="entry name" value="C2_domain_sf"/>
</dbReference>
<feature type="compositionally biased region" description="Polar residues" evidence="13">
    <location>
        <begin position="395"/>
        <end position="416"/>
    </location>
</feature>
<protein>
    <recommendedName>
        <fullName evidence="12">Phosphatidylserine decarboxylase proenzyme 2</fullName>
        <ecNumber evidence="12">4.1.1.65</ecNumber>
    </recommendedName>
    <component>
        <recommendedName>
            <fullName evidence="12">Phosphatidylserine decarboxylase 2 beta chain</fullName>
        </recommendedName>
    </component>
    <component>
        <recommendedName>
            <fullName evidence="12">Phosphatidylserine decarboxylase 2 alpha chain</fullName>
        </recommendedName>
    </component>
</protein>
<evidence type="ECO:0000256" key="3">
    <source>
        <dbReference type="ARBA" id="ARBA00022793"/>
    </source>
</evidence>
<dbReference type="SUPFAM" id="SSF47473">
    <property type="entry name" value="EF-hand"/>
    <property type="match status" value="1"/>
</dbReference>
<dbReference type="Pfam" id="PF00168">
    <property type="entry name" value="C2"/>
    <property type="match status" value="2"/>
</dbReference>
<feature type="region of interest" description="Disordered" evidence="13">
    <location>
        <begin position="789"/>
        <end position="817"/>
    </location>
</feature>
<dbReference type="Gene3D" id="2.60.40.150">
    <property type="entry name" value="C2 domain"/>
    <property type="match status" value="2"/>
</dbReference>
<keyword evidence="3 12" id="KW-0210">Decarboxylase</keyword>
<feature type="compositionally biased region" description="Basic residues" evidence="13">
    <location>
        <begin position="460"/>
        <end position="471"/>
    </location>
</feature>
<dbReference type="PANTHER" id="PTHR10067:SF17">
    <property type="entry name" value="PHOSPHATIDYLSERINE DECARBOXYLASE PROENZYME 2"/>
    <property type="match status" value="1"/>
</dbReference>
<evidence type="ECO:0000256" key="1">
    <source>
        <dbReference type="ARBA" id="ARBA00005189"/>
    </source>
</evidence>
<dbReference type="GO" id="GO:0000139">
    <property type="term" value="C:Golgi membrane"/>
    <property type="evidence" value="ECO:0007669"/>
    <property type="project" value="UniProtKB-SubCell"/>
</dbReference>
<feature type="compositionally biased region" description="Polar residues" evidence="13">
    <location>
        <begin position="720"/>
        <end position="731"/>
    </location>
</feature>